<comment type="similarity">
    <text evidence="1">Belongs to the thioesterase PaaI family.</text>
</comment>
<reference evidence="4 5" key="1">
    <citation type="submission" date="2021-12" db="EMBL/GenBank/DDBJ databases">
        <title>Siccirubricoccus leaddurans sp. nov., a high concentration Zn2+ tolerance bacterium.</title>
        <authorList>
            <person name="Cao Y."/>
        </authorList>
    </citation>
    <scope>NUCLEOTIDE SEQUENCE [LARGE SCALE GENOMIC DNA]</scope>
    <source>
        <strain evidence="4 5">KC 17139</strain>
    </source>
</reference>
<feature type="domain" description="Thioesterase" evidence="3">
    <location>
        <begin position="50"/>
        <end position="127"/>
    </location>
</feature>
<comment type="caution">
    <text evidence="4">The sequence shown here is derived from an EMBL/GenBank/DDBJ whole genome shotgun (WGS) entry which is preliminary data.</text>
</comment>
<dbReference type="Gene3D" id="3.10.129.10">
    <property type="entry name" value="Hotdog Thioesterase"/>
    <property type="match status" value="1"/>
</dbReference>
<gene>
    <name evidence="4" type="ORF">JYK14_08900</name>
</gene>
<dbReference type="EMBL" id="JAFIRR010000051">
    <property type="protein sequence ID" value="MCO6416285.1"/>
    <property type="molecule type" value="Genomic_DNA"/>
</dbReference>
<dbReference type="CDD" id="cd03443">
    <property type="entry name" value="PaaI_thioesterase"/>
    <property type="match status" value="1"/>
</dbReference>
<protein>
    <submittedName>
        <fullName evidence="4">PaaI family thioesterase</fullName>
    </submittedName>
</protein>
<dbReference type="InterPro" id="IPR003736">
    <property type="entry name" value="PAAI_dom"/>
</dbReference>
<dbReference type="RefSeq" id="WP_252952890.1">
    <property type="nucleotide sequence ID" value="NZ_JAFIRR010000051.1"/>
</dbReference>
<evidence type="ECO:0000313" key="5">
    <source>
        <dbReference type="Proteomes" id="UP001523392"/>
    </source>
</evidence>
<keyword evidence="5" id="KW-1185">Reference proteome</keyword>
<dbReference type="Proteomes" id="UP001523392">
    <property type="component" value="Unassembled WGS sequence"/>
</dbReference>
<dbReference type="InterPro" id="IPR006683">
    <property type="entry name" value="Thioestr_dom"/>
</dbReference>
<dbReference type="InterPro" id="IPR029069">
    <property type="entry name" value="HotDog_dom_sf"/>
</dbReference>
<dbReference type="NCBIfam" id="TIGR00369">
    <property type="entry name" value="unchar_dom_1"/>
    <property type="match status" value="1"/>
</dbReference>
<dbReference type="Pfam" id="PF03061">
    <property type="entry name" value="4HBT"/>
    <property type="match status" value="1"/>
</dbReference>
<name>A0ABT1D2Y9_9PROT</name>
<evidence type="ECO:0000259" key="3">
    <source>
        <dbReference type="Pfam" id="PF03061"/>
    </source>
</evidence>
<dbReference type="SUPFAM" id="SSF54637">
    <property type="entry name" value="Thioesterase/thiol ester dehydrase-isomerase"/>
    <property type="match status" value="1"/>
</dbReference>
<dbReference type="PANTHER" id="PTHR21660">
    <property type="entry name" value="THIOESTERASE SUPERFAMILY MEMBER-RELATED"/>
    <property type="match status" value="1"/>
</dbReference>
<evidence type="ECO:0000256" key="1">
    <source>
        <dbReference type="ARBA" id="ARBA00008324"/>
    </source>
</evidence>
<sequence>MRPLDVPEGYELAQHGGPYARELGPLWVKREPGRITLAMRVEERHCNSAGAAHGGCIASLADLGLVHTASALREQQGLPKQFLVTVSMNIEFLAPAPEGSWLELVGEASRIGRTLCFTDAVIWADGKKAARCSGVFALGAARPAS</sequence>
<evidence type="ECO:0000256" key="2">
    <source>
        <dbReference type="ARBA" id="ARBA00022801"/>
    </source>
</evidence>
<keyword evidence="2" id="KW-0378">Hydrolase</keyword>
<organism evidence="4 5">
    <name type="scientific">Siccirubricoccus soli</name>
    <dbReference type="NCBI Taxonomy" id="2899147"/>
    <lineage>
        <taxon>Bacteria</taxon>
        <taxon>Pseudomonadati</taxon>
        <taxon>Pseudomonadota</taxon>
        <taxon>Alphaproteobacteria</taxon>
        <taxon>Acetobacterales</taxon>
        <taxon>Roseomonadaceae</taxon>
        <taxon>Siccirubricoccus</taxon>
    </lineage>
</organism>
<dbReference type="PANTHER" id="PTHR21660:SF1">
    <property type="entry name" value="ACYL-COENZYME A THIOESTERASE 13"/>
    <property type="match status" value="1"/>
</dbReference>
<evidence type="ECO:0000313" key="4">
    <source>
        <dbReference type="EMBL" id="MCO6416285.1"/>
    </source>
</evidence>
<dbReference type="InterPro" id="IPR039298">
    <property type="entry name" value="ACOT13"/>
</dbReference>
<accession>A0ABT1D2Y9</accession>
<proteinExistence type="inferred from homology"/>